<evidence type="ECO:0008006" key="6">
    <source>
        <dbReference type="Google" id="ProtNLM"/>
    </source>
</evidence>
<dbReference type="PIRSF" id="PIRSF034888">
    <property type="entry name" value="P-loop_UCP034888"/>
    <property type="match status" value="1"/>
</dbReference>
<evidence type="ECO:0000259" key="2">
    <source>
        <dbReference type="Pfam" id="PF13175"/>
    </source>
</evidence>
<dbReference type="PANTHER" id="PTHR43581:SF2">
    <property type="entry name" value="EXCINUCLEASE ATPASE SUBUNIT"/>
    <property type="match status" value="1"/>
</dbReference>
<proteinExistence type="predicted"/>
<dbReference type="PANTHER" id="PTHR43581">
    <property type="entry name" value="ATP/GTP PHOSPHATASE"/>
    <property type="match status" value="1"/>
</dbReference>
<evidence type="ECO:0000313" key="5">
    <source>
        <dbReference type="Proteomes" id="UP000702425"/>
    </source>
</evidence>
<reference evidence="4 5" key="1">
    <citation type="journal article" date="2020" name="Sci. Rep.">
        <title>A novel cyanobacterial geosmin producer, revising GeoA distribution and dispersion patterns in Bacteria.</title>
        <authorList>
            <person name="Churro C."/>
            <person name="Semedo-Aguiar A.P."/>
            <person name="Silva A.D."/>
            <person name="Pereira-Leal J.B."/>
            <person name="Leite R.B."/>
        </authorList>
    </citation>
    <scope>NUCLEOTIDE SEQUENCE [LARGE SCALE GENOMIC DNA]</scope>
    <source>
        <strain evidence="4 5">IPMA8</strain>
    </source>
</reference>
<dbReference type="InterPro" id="IPR003959">
    <property type="entry name" value="ATPase_AAA_core"/>
</dbReference>
<comment type="caution">
    <text evidence="4">The sequence shown here is derived from an EMBL/GenBank/DDBJ whole genome shotgun (WGS) entry which is preliminary data.</text>
</comment>
<keyword evidence="5" id="KW-1185">Reference proteome</keyword>
<dbReference type="EMBL" id="SRRZ01000174">
    <property type="protein sequence ID" value="NQE38053.1"/>
    <property type="molecule type" value="Genomic_DNA"/>
</dbReference>
<dbReference type="Gene3D" id="3.40.50.300">
    <property type="entry name" value="P-loop containing nucleotide triphosphate hydrolases"/>
    <property type="match status" value="1"/>
</dbReference>
<evidence type="ECO:0000259" key="1">
    <source>
        <dbReference type="Pfam" id="PF12476"/>
    </source>
</evidence>
<dbReference type="RefSeq" id="WP_172192560.1">
    <property type="nucleotide sequence ID" value="NZ_CAWPPK010000084.1"/>
</dbReference>
<evidence type="ECO:0000313" key="4">
    <source>
        <dbReference type="EMBL" id="NQE38053.1"/>
    </source>
</evidence>
<dbReference type="SUPFAM" id="SSF52540">
    <property type="entry name" value="P-loop containing nucleoside triphosphate hydrolases"/>
    <property type="match status" value="1"/>
</dbReference>
<gene>
    <name evidence="4" type="ORF">E5S67_05835</name>
</gene>
<dbReference type="InterPro" id="IPR041685">
    <property type="entry name" value="AAA_GajA/Old/RecF-like"/>
</dbReference>
<dbReference type="Pfam" id="PF12476">
    <property type="entry name" value="DUF3696"/>
    <property type="match status" value="1"/>
</dbReference>
<feature type="domain" description="ATPase AAA-type core" evidence="3">
    <location>
        <begin position="227"/>
        <end position="312"/>
    </location>
</feature>
<protein>
    <recommendedName>
        <fullName evidence="6">DUF3696 domain-containing protein</fullName>
    </recommendedName>
</protein>
<dbReference type="Pfam" id="PF13175">
    <property type="entry name" value="AAA_15"/>
    <property type="match status" value="1"/>
</dbReference>
<dbReference type="InterPro" id="IPR022532">
    <property type="entry name" value="DUF3696"/>
</dbReference>
<dbReference type="InterPro" id="IPR027417">
    <property type="entry name" value="P-loop_NTPase"/>
</dbReference>
<feature type="domain" description="DUF3696" evidence="1">
    <location>
        <begin position="323"/>
        <end position="375"/>
    </location>
</feature>
<dbReference type="Proteomes" id="UP000702425">
    <property type="component" value="Unassembled WGS sequence"/>
</dbReference>
<organism evidence="4 5">
    <name type="scientific">Microcoleus asticus IPMA8</name>
    <dbReference type="NCBI Taxonomy" id="2563858"/>
    <lineage>
        <taxon>Bacteria</taxon>
        <taxon>Bacillati</taxon>
        <taxon>Cyanobacteriota</taxon>
        <taxon>Cyanophyceae</taxon>
        <taxon>Oscillatoriophycideae</taxon>
        <taxon>Oscillatoriales</taxon>
        <taxon>Microcoleaceae</taxon>
        <taxon>Microcoleus</taxon>
        <taxon>Microcoleus asticus</taxon>
    </lineage>
</organism>
<accession>A0ABX2D8A1</accession>
<dbReference type="InterPro" id="IPR051396">
    <property type="entry name" value="Bact_Antivir_Def_Nuclease"/>
</dbReference>
<sequence>MITSLHLLNFKPFSNQLLAFKKLTLFSGLNSTGKSSVMQSLLLLRQSYQQGLLPEKGLALNGDFVNIGTAQDALFEGAKEDFIGFNIVWENNSEGRWRFKYDKEVDVLKIDSEPVSSELYKSHLFGNNFHYLQAERIGPRPFNEMSDYQVRQLGQLGIRGEYTAHFLSVKGGETIPNSSLSHPNVKKSKTQPGAPLVNSMELIDQVEAWMGEVSRGTRLKIDAKSDVDLMSFQYSYGDSNPYRATNVGFGISYTLPIIVAALASTPGTIILIENPEAHLHPKGQVKMGELLALAASGGVQVVIETHSDHVLNGIRLAVHGGKIDPKDVQLHYFHRDNKEKERQAVTEVISPKIDRNGRIDQWPEGFFDEWDNSLEILLEPAVEGE</sequence>
<dbReference type="Pfam" id="PF13304">
    <property type="entry name" value="AAA_21"/>
    <property type="match status" value="1"/>
</dbReference>
<evidence type="ECO:0000259" key="3">
    <source>
        <dbReference type="Pfam" id="PF13304"/>
    </source>
</evidence>
<name>A0ABX2D8A1_9CYAN</name>
<feature type="domain" description="Endonuclease GajA/Old nuclease/RecF-like AAA" evidence="2">
    <location>
        <begin position="1"/>
        <end position="72"/>
    </location>
</feature>
<dbReference type="InterPro" id="IPR014592">
    <property type="entry name" value="P-loop_UCP034888"/>
</dbReference>